<dbReference type="Proteomes" id="UP000274922">
    <property type="component" value="Unassembled WGS sequence"/>
</dbReference>
<gene>
    <name evidence="3" type="ORF">CXG81DRAFT_28431</name>
</gene>
<dbReference type="AlphaFoldDB" id="A0A4P9X126"/>
<feature type="region of interest" description="Disordered" evidence="2">
    <location>
        <begin position="407"/>
        <end position="434"/>
    </location>
</feature>
<proteinExistence type="predicted"/>
<sequence>MPQVTFSLKRERHVVPVRPRNRQLQATLPKKQRSLILQGQKAAADEAWLRAAEICTQLTVLNFLVEDPGAVKREALRALDFIQRARADPALSVTASRQVRHHEMVVMSTLSRLYALDSVACYDEAFQYAQRFKELAKPLNQSEHEVRVYAMLATALLGRAEAPFAPRFGDSYDYAMPATLPAPPMTKSARALYYESLRYLEATRRELKRGGVVWPTDMSQSSLESVESQFGRVPTESAVLAAMALAKIRLDILDEAERALNAAMQLAETVSDRPTLRKACLYQAVLCDTRKEYGAAIAAVRRASSLFQLDDDADGVSRCYWGMSHRYQRLSDWTRALTCMQQYASNRKLVQDHEELKKAEACIIAIQAYQRASGEIARITQQLKERAARPTPTPATAPARASLETAIGPPAHRMPTTPGAKPRPVNPFLPITPIRPGGGRFSSMGITERDAEERLELHEARARAEIQCQRWAAAADDLATCQSLARTLEMGHDRIFPWVAQQAGCCAADGKRDEAVRAAGDVLRMLARLPASMPAPGATGFAPYPTTRHALALLQLETLWLLRFLRLAMPRGPGDVRGELERLRDIGLAWLHAPWGPARAPPGFLAEPRKADDIVTAGTVYRAAMAPAAEGEHGGAATTNSDDDDADDAIPAWIYEWADPTLDRTAWDDAAAGLAAGAAHSVRGAQRFAQALTHDALEPLDALAKHYRKANHVARENECTQLLQTLRRQVAAAEAAEAEAAATAAAAAADARRAALERSAAARRAAVSNDDFLADSPADSESGSGSGSGSDEAEGDVTLVTPLSPSCTVSSPDVVPVRTAPFARPTVDLKTPSEEDMDGVVPTAATAPSSRSGQSAASARSRPRPRLTAEEESALLCLVPPSDSGSETVATKADADGNDDATSICLASPPRPAEPRMVSVATQWSPPPATPPHIAAPAGPRLAITVLPSGASTATTTAAASMPLLQLSVPRAKALFEPASPAAGASAAPAALIAPRTLTAPTTPTRSKAHSPATAPTTPHTVRWLQRHVHAALCGQPTGSPSPMSTRWLGRAGARLRESPAIDPCEAAVLRHNGEILPRDTFLESLLAAAADSDGPATASLVLTLDTRDPSPAM</sequence>
<protein>
    <submittedName>
        <fullName evidence="3">Uncharacterized protein</fullName>
    </submittedName>
</protein>
<keyword evidence="4" id="KW-1185">Reference proteome</keyword>
<dbReference type="EMBL" id="ML014366">
    <property type="protein sequence ID" value="RKO98762.1"/>
    <property type="molecule type" value="Genomic_DNA"/>
</dbReference>
<feature type="region of interest" description="Disordered" evidence="2">
    <location>
        <begin position="826"/>
        <end position="869"/>
    </location>
</feature>
<reference evidence="4" key="1">
    <citation type="journal article" date="2018" name="Nat. Microbiol.">
        <title>Leveraging single-cell genomics to expand the fungal tree of life.</title>
        <authorList>
            <person name="Ahrendt S.R."/>
            <person name="Quandt C.A."/>
            <person name="Ciobanu D."/>
            <person name="Clum A."/>
            <person name="Salamov A."/>
            <person name="Andreopoulos B."/>
            <person name="Cheng J.F."/>
            <person name="Woyke T."/>
            <person name="Pelin A."/>
            <person name="Henrissat B."/>
            <person name="Reynolds N.K."/>
            <person name="Benny G.L."/>
            <person name="Smith M.E."/>
            <person name="James T.Y."/>
            <person name="Grigoriev I.V."/>
        </authorList>
    </citation>
    <scope>NUCLEOTIDE SEQUENCE [LARGE SCALE GENOMIC DNA]</scope>
    <source>
        <strain evidence="4">ATCC 52028</strain>
    </source>
</reference>
<feature type="region of interest" description="Disordered" evidence="2">
    <location>
        <begin position="1000"/>
        <end position="1019"/>
    </location>
</feature>
<feature type="compositionally biased region" description="Low complexity" evidence="2">
    <location>
        <begin position="847"/>
        <end position="860"/>
    </location>
</feature>
<dbReference type="InterPro" id="IPR011990">
    <property type="entry name" value="TPR-like_helical_dom_sf"/>
</dbReference>
<evidence type="ECO:0000313" key="3">
    <source>
        <dbReference type="EMBL" id="RKO98762.1"/>
    </source>
</evidence>
<feature type="coiled-coil region" evidence="1">
    <location>
        <begin position="716"/>
        <end position="743"/>
    </location>
</feature>
<name>A0A4P9X126_9FUNG</name>
<accession>A0A4P9X126</accession>
<evidence type="ECO:0000256" key="2">
    <source>
        <dbReference type="SAM" id="MobiDB-lite"/>
    </source>
</evidence>
<feature type="compositionally biased region" description="Low complexity" evidence="2">
    <location>
        <begin position="774"/>
        <end position="783"/>
    </location>
</feature>
<keyword evidence="1" id="KW-0175">Coiled coil</keyword>
<organism evidence="3 4">
    <name type="scientific">Caulochytrium protostelioides</name>
    <dbReference type="NCBI Taxonomy" id="1555241"/>
    <lineage>
        <taxon>Eukaryota</taxon>
        <taxon>Fungi</taxon>
        <taxon>Fungi incertae sedis</taxon>
        <taxon>Chytridiomycota</taxon>
        <taxon>Chytridiomycota incertae sedis</taxon>
        <taxon>Chytridiomycetes</taxon>
        <taxon>Caulochytriales</taxon>
        <taxon>Caulochytriaceae</taxon>
        <taxon>Caulochytrium</taxon>
    </lineage>
</organism>
<feature type="compositionally biased region" description="Polar residues" evidence="2">
    <location>
        <begin position="801"/>
        <end position="811"/>
    </location>
</feature>
<evidence type="ECO:0000256" key="1">
    <source>
        <dbReference type="SAM" id="Coils"/>
    </source>
</evidence>
<dbReference type="Gene3D" id="1.25.40.10">
    <property type="entry name" value="Tetratricopeptide repeat domain"/>
    <property type="match status" value="1"/>
</dbReference>
<dbReference type="SUPFAM" id="SSF48452">
    <property type="entry name" value="TPR-like"/>
    <property type="match status" value="1"/>
</dbReference>
<evidence type="ECO:0000313" key="4">
    <source>
        <dbReference type="Proteomes" id="UP000274922"/>
    </source>
</evidence>
<feature type="region of interest" description="Disordered" evidence="2">
    <location>
        <begin position="771"/>
        <end position="814"/>
    </location>
</feature>